<dbReference type="EMBL" id="BFAD01000014">
    <property type="protein sequence ID" value="GBE88823.1"/>
    <property type="molecule type" value="Genomic_DNA"/>
</dbReference>
<evidence type="ECO:0000256" key="2">
    <source>
        <dbReference type="SAM" id="MobiDB-lite"/>
    </source>
</evidence>
<dbReference type="Proteomes" id="UP000287166">
    <property type="component" value="Unassembled WGS sequence"/>
</dbReference>
<evidence type="ECO:0000259" key="4">
    <source>
        <dbReference type="PROSITE" id="PS51716"/>
    </source>
</evidence>
<accession>A0A401H346</accession>
<dbReference type="STRING" id="139825.A0A401H346"/>
<name>A0A401H346_9APHY</name>
<organism evidence="5 6">
    <name type="scientific">Sparassis crispa</name>
    <dbReference type="NCBI Taxonomy" id="139825"/>
    <lineage>
        <taxon>Eukaryota</taxon>
        <taxon>Fungi</taxon>
        <taxon>Dikarya</taxon>
        <taxon>Basidiomycota</taxon>
        <taxon>Agaricomycotina</taxon>
        <taxon>Agaricomycetes</taxon>
        <taxon>Polyporales</taxon>
        <taxon>Sparassidaceae</taxon>
        <taxon>Sparassis</taxon>
    </lineage>
</organism>
<dbReference type="GO" id="GO:0016020">
    <property type="term" value="C:membrane"/>
    <property type="evidence" value="ECO:0007669"/>
    <property type="project" value="InterPro"/>
</dbReference>
<proteinExistence type="inferred from homology"/>
<dbReference type="InterPro" id="IPR027417">
    <property type="entry name" value="P-loop_NTPase"/>
</dbReference>
<feature type="compositionally biased region" description="Basic and acidic residues" evidence="2">
    <location>
        <begin position="126"/>
        <end position="329"/>
    </location>
</feature>
<feature type="chain" id="PRO_5018994117" description="IRG-type G domain-containing protein" evidence="3">
    <location>
        <begin position="17"/>
        <end position="588"/>
    </location>
</feature>
<dbReference type="GO" id="GO:0005525">
    <property type="term" value="F:GTP binding"/>
    <property type="evidence" value="ECO:0007669"/>
    <property type="project" value="InterPro"/>
</dbReference>
<evidence type="ECO:0000313" key="6">
    <source>
        <dbReference type="Proteomes" id="UP000287166"/>
    </source>
</evidence>
<evidence type="ECO:0000256" key="1">
    <source>
        <dbReference type="ARBA" id="ARBA00005429"/>
    </source>
</evidence>
<dbReference type="InParanoid" id="A0A401H346"/>
<dbReference type="PANTHER" id="PTHR14143">
    <property type="entry name" value="INTERFERON-INDUCIBLE GTPASE FAMILY MEMBER"/>
    <property type="match status" value="1"/>
</dbReference>
<comment type="caution">
    <text evidence="5">The sequence shown here is derived from an EMBL/GenBank/DDBJ whole genome shotgun (WGS) entry which is preliminary data.</text>
</comment>
<evidence type="ECO:0000313" key="5">
    <source>
        <dbReference type="EMBL" id="GBE88823.1"/>
    </source>
</evidence>
<feature type="region of interest" description="Disordered" evidence="2">
    <location>
        <begin position="126"/>
        <end position="346"/>
    </location>
</feature>
<dbReference type="InterPro" id="IPR030385">
    <property type="entry name" value="G_IRG_dom"/>
</dbReference>
<evidence type="ECO:0000256" key="3">
    <source>
        <dbReference type="SAM" id="SignalP"/>
    </source>
</evidence>
<reference evidence="5 6" key="1">
    <citation type="journal article" date="2018" name="Sci. Rep.">
        <title>Genome sequence of the cauliflower mushroom Sparassis crispa (Hanabiratake) and its association with beneficial usage.</title>
        <authorList>
            <person name="Kiyama R."/>
            <person name="Furutani Y."/>
            <person name="Kawaguchi K."/>
            <person name="Nakanishi T."/>
        </authorList>
    </citation>
    <scope>NUCLEOTIDE SEQUENCE [LARGE SCALE GENOMIC DNA]</scope>
</reference>
<dbReference type="Pfam" id="PF05049">
    <property type="entry name" value="IIGP"/>
    <property type="match status" value="1"/>
</dbReference>
<feature type="compositionally biased region" description="Low complexity" evidence="2">
    <location>
        <begin position="330"/>
        <end position="346"/>
    </location>
</feature>
<dbReference type="OrthoDB" id="422720at2759"/>
<keyword evidence="6" id="KW-1185">Reference proteome</keyword>
<gene>
    <name evidence="5" type="ORF">SCP_1402300</name>
</gene>
<dbReference type="PANTHER" id="PTHR14143:SF1">
    <property type="entry name" value="IRG-TYPE G DOMAIN-CONTAINING PROTEIN"/>
    <property type="match status" value="1"/>
</dbReference>
<dbReference type="Gene3D" id="3.40.50.300">
    <property type="entry name" value="P-loop containing nucleotide triphosphate hydrolases"/>
    <property type="match status" value="1"/>
</dbReference>
<dbReference type="SUPFAM" id="SSF52540">
    <property type="entry name" value="P-loop containing nucleoside triphosphate hydrolases"/>
    <property type="match status" value="1"/>
</dbReference>
<protein>
    <recommendedName>
        <fullName evidence="4">IRG-type G domain-containing protein</fullName>
    </recommendedName>
</protein>
<dbReference type="AlphaFoldDB" id="A0A401H346"/>
<dbReference type="InterPro" id="IPR007743">
    <property type="entry name" value="Immunity-related_GTPase-like"/>
</dbReference>
<feature type="region of interest" description="Disordered" evidence="2">
    <location>
        <begin position="51"/>
        <end position="98"/>
    </location>
</feature>
<feature type="signal peptide" evidence="3">
    <location>
        <begin position="1"/>
        <end position="16"/>
    </location>
</feature>
<dbReference type="PROSITE" id="PS51716">
    <property type="entry name" value="G_IRG"/>
    <property type="match status" value="1"/>
</dbReference>
<sequence>MHVPWFSRISVNYIVALPCSLLAPHSSLCSIHDTKASKIHVTSAHSRTRKFMGNAQSAEQEGHERWQAEERAREEQRRREQEAHERWQAEERAREEQRRREQEAHERWQAEERTREEQRWREQEAHERWQAEERAREEQRRREQAEHERWQAEEARRCADEARRQAEHERWRMEEEQRRIENERWEAEESRKRAEEELRRVEEERQRAEEERRRAEHAKWEAEEQRRRADEERQRAEAERWRAEEERRRSDEEKQRAQQEKERAEEASRVAEAQRRQADEERRRAEEAQRRAEEERRRAEEDSKRAEEERQRAEEAKEKARAAQEDAERASAAAESAAEEAQLAQQEAEKNLKAGIRPVIWPTEEEIRIHKERLQYHEGRLHFAVAGIAGSGKSSLINALRGISNSHKGAARVGVTETTRIVARYPDSNSERPFVWYDVPGAGTLAIPDWQYFNDYGLYIFDAIIVLFDNRFTETDIALLRNAALFQIPTYIVRSKSTQHIANLMMDLDFGEDEDEGSCLTTARQAYITETRDSVAHNLCEAELPGQRAYLITAKEILCEVVKGSMPKGIIDEVELLDDMLQEAHSHH</sequence>
<dbReference type="GeneID" id="38785740"/>
<dbReference type="RefSeq" id="XP_027619736.1">
    <property type="nucleotide sequence ID" value="XM_027763935.1"/>
</dbReference>
<feature type="compositionally biased region" description="Basic and acidic residues" evidence="2">
    <location>
        <begin position="60"/>
        <end position="98"/>
    </location>
</feature>
<keyword evidence="3" id="KW-0732">Signal</keyword>
<comment type="similarity">
    <text evidence="1">Belongs to the TRAFAC class dynamin-like GTPase superfamily. IRG family.</text>
</comment>
<feature type="domain" description="IRG-type G" evidence="4">
    <location>
        <begin position="379"/>
        <end position="583"/>
    </location>
</feature>